<reference evidence="1" key="1">
    <citation type="submission" date="2020-02" db="EMBL/GenBank/DDBJ databases">
        <authorList>
            <person name="Meier V. D."/>
        </authorList>
    </citation>
    <scope>NUCLEOTIDE SEQUENCE</scope>
    <source>
        <strain evidence="1">AVDCRST_MAG95</strain>
    </source>
</reference>
<organism evidence="1">
    <name type="scientific">uncultured Adhaeribacter sp</name>
    <dbReference type="NCBI Taxonomy" id="448109"/>
    <lineage>
        <taxon>Bacteria</taxon>
        <taxon>Pseudomonadati</taxon>
        <taxon>Bacteroidota</taxon>
        <taxon>Cytophagia</taxon>
        <taxon>Cytophagales</taxon>
        <taxon>Hymenobacteraceae</taxon>
        <taxon>Adhaeribacter</taxon>
        <taxon>environmental samples</taxon>
    </lineage>
</organism>
<gene>
    <name evidence="1" type="ORF">AVDCRST_MAG95-1283</name>
</gene>
<dbReference type="EMBL" id="CADCTJ010000398">
    <property type="protein sequence ID" value="CAA9237474.1"/>
    <property type="molecule type" value="Genomic_DNA"/>
</dbReference>
<name>A0A6J4I1L7_9BACT</name>
<dbReference type="AlphaFoldDB" id="A0A6J4I1L7"/>
<sequence length="38" mass="4034">MDEIAEETGKTTAQIALNGLLERPTVSSINIGAQMRSS</sequence>
<proteinExistence type="predicted"/>
<protein>
    <submittedName>
        <fullName evidence="1">Uncharacterized protein</fullName>
    </submittedName>
</protein>
<accession>A0A6J4I1L7</accession>
<evidence type="ECO:0000313" key="1">
    <source>
        <dbReference type="EMBL" id="CAA9237474.1"/>
    </source>
</evidence>